<sequence length="227" mass="23965">MAMPKYLTLLLSVYAYAVNGQINLGTFNLNPNGDGGLDLGFSQMANIFGFGGDRGLQLQTGRNGFNARSTGGAIVGNERIGVDSNVGVGERQGLNLGSMLQLGNRPNAVNPLGDLVNNVGRFFNSLVPHPVTQSPYGSTGVLLPEAVGATTRPDVSDRDSNSWEDGGDPEEVPVRITTEGRRGGSRTEENAGVNSAETSDTRGKKKSNKPPVLSGLVPMDEKEPKKH</sequence>
<feature type="chain" id="PRO_5009314286" evidence="2">
    <location>
        <begin position="21"/>
        <end position="227"/>
    </location>
</feature>
<dbReference type="AlphaFoldDB" id="A0A1I8A7R3"/>
<proteinExistence type="predicted"/>
<evidence type="ECO:0000313" key="3">
    <source>
        <dbReference type="Proteomes" id="UP000095287"/>
    </source>
</evidence>
<keyword evidence="3" id="KW-1185">Reference proteome</keyword>
<dbReference type="WBParaSite" id="L893_g33852.t1">
    <property type="protein sequence ID" value="L893_g33852.t1"/>
    <property type="gene ID" value="L893_g33852"/>
</dbReference>
<evidence type="ECO:0000256" key="2">
    <source>
        <dbReference type="SAM" id="SignalP"/>
    </source>
</evidence>
<evidence type="ECO:0000256" key="1">
    <source>
        <dbReference type="SAM" id="MobiDB-lite"/>
    </source>
</evidence>
<protein>
    <submittedName>
        <fullName evidence="4">Secreted protein</fullName>
    </submittedName>
</protein>
<feature type="compositionally biased region" description="Basic and acidic residues" evidence="1">
    <location>
        <begin position="178"/>
        <end position="189"/>
    </location>
</feature>
<organism evidence="3 4">
    <name type="scientific">Steinernema glaseri</name>
    <dbReference type="NCBI Taxonomy" id="37863"/>
    <lineage>
        <taxon>Eukaryota</taxon>
        <taxon>Metazoa</taxon>
        <taxon>Ecdysozoa</taxon>
        <taxon>Nematoda</taxon>
        <taxon>Chromadorea</taxon>
        <taxon>Rhabditida</taxon>
        <taxon>Tylenchina</taxon>
        <taxon>Panagrolaimomorpha</taxon>
        <taxon>Strongyloidoidea</taxon>
        <taxon>Steinernematidae</taxon>
        <taxon>Steinernema</taxon>
    </lineage>
</organism>
<feature type="region of interest" description="Disordered" evidence="1">
    <location>
        <begin position="149"/>
        <end position="227"/>
    </location>
</feature>
<evidence type="ECO:0000313" key="4">
    <source>
        <dbReference type="WBParaSite" id="L893_g33852.t1"/>
    </source>
</evidence>
<accession>A0A1I8A7R3</accession>
<keyword evidence="2" id="KW-0732">Signal</keyword>
<feature type="signal peptide" evidence="2">
    <location>
        <begin position="1"/>
        <end position="20"/>
    </location>
</feature>
<name>A0A1I8A7R3_9BILA</name>
<dbReference type="Proteomes" id="UP000095287">
    <property type="component" value="Unplaced"/>
</dbReference>
<reference evidence="4" key="1">
    <citation type="submission" date="2016-11" db="UniProtKB">
        <authorList>
            <consortium name="WormBaseParasite"/>
        </authorList>
    </citation>
    <scope>IDENTIFICATION</scope>
</reference>